<feature type="compositionally biased region" description="Polar residues" evidence="4">
    <location>
        <begin position="659"/>
        <end position="670"/>
    </location>
</feature>
<comment type="catalytic activity">
    <reaction evidence="1">
        <text>5-diphospho-1D-myo-inositol 1,2,3,4,6-pentakisphosphate + ATP + H(+) = 1,5-bis(diphospho)-1D-myo-inositol 2,3,4,6-tetrakisphosphate + ADP</text>
        <dbReference type="Rhea" id="RHEA:10276"/>
        <dbReference type="ChEBI" id="CHEBI:15378"/>
        <dbReference type="ChEBI" id="CHEBI:30616"/>
        <dbReference type="ChEBI" id="CHEBI:58628"/>
        <dbReference type="ChEBI" id="CHEBI:77983"/>
        <dbReference type="ChEBI" id="CHEBI:456216"/>
        <dbReference type="EC" id="2.7.4.24"/>
    </reaction>
    <physiologicalReaction direction="left-to-right" evidence="1">
        <dbReference type="Rhea" id="RHEA:10277"/>
    </physiologicalReaction>
</comment>
<dbReference type="GO" id="GO:0032958">
    <property type="term" value="P:inositol phosphate biosynthetic process"/>
    <property type="evidence" value="ECO:0007669"/>
    <property type="project" value="TreeGrafter"/>
</dbReference>
<feature type="compositionally biased region" description="Low complexity" evidence="4">
    <location>
        <begin position="61"/>
        <end position="74"/>
    </location>
</feature>
<feature type="region of interest" description="Disordered" evidence="4">
    <location>
        <begin position="475"/>
        <end position="594"/>
    </location>
</feature>
<evidence type="ECO:0000313" key="6">
    <source>
        <dbReference type="Proteomes" id="UP000028828"/>
    </source>
</evidence>
<dbReference type="GO" id="GO:0052723">
    <property type="term" value="F:inositol hexakisphosphate 1-kinase activity"/>
    <property type="evidence" value="ECO:0007669"/>
    <property type="project" value="RHEA"/>
</dbReference>
<feature type="compositionally biased region" description="Pro residues" evidence="4">
    <location>
        <begin position="249"/>
        <end position="266"/>
    </location>
</feature>
<feature type="non-terminal residue" evidence="5">
    <location>
        <position position="1"/>
    </location>
</feature>
<protein>
    <recommendedName>
        <fullName evidence="3">Inositol hexakisphosphate and diphosphoinositol-pentakisphosphate kinase</fullName>
        <ecNumber evidence="3">2.7.4.24</ecNumber>
    </recommendedName>
</protein>
<feature type="region of interest" description="Disordered" evidence="4">
    <location>
        <begin position="1004"/>
        <end position="1199"/>
    </location>
</feature>
<dbReference type="EC" id="2.7.4.24" evidence="3"/>
<feature type="region of interest" description="Disordered" evidence="4">
    <location>
        <begin position="249"/>
        <end position="433"/>
    </location>
</feature>
<dbReference type="GO" id="GO:0005829">
    <property type="term" value="C:cytosol"/>
    <property type="evidence" value="ECO:0007669"/>
    <property type="project" value="UniProtKB-SubCell"/>
</dbReference>
<dbReference type="VEuPathDB" id="ToxoDB:TGP89_304650B"/>
<accession>A0A086JPI6</accession>
<feature type="compositionally biased region" description="Low complexity" evidence="4">
    <location>
        <begin position="499"/>
        <end position="543"/>
    </location>
</feature>
<feature type="compositionally biased region" description="Polar residues" evidence="4">
    <location>
        <begin position="1398"/>
        <end position="1409"/>
    </location>
</feature>
<feature type="region of interest" description="Disordered" evidence="4">
    <location>
        <begin position="1255"/>
        <end position="1321"/>
    </location>
</feature>
<proteinExistence type="inferred from homology"/>
<evidence type="ECO:0000256" key="4">
    <source>
        <dbReference type="SAM" id="MobiDB-lite"/>
    </source>
</evidence>
<feature type="region of interest" description="Disordered" evidence="4">
    <location>
        <begin position="1699"/>
        <end position="1771"/>
    </location>
</feature>
<comment type="subcellular location">
    <subcellularLocation>
        <location evidence="3">Cytoplasm</location>
        <location evidence="3">Cytosol</location>
    </subcellularLocation>
</comment>
<feature type="non-terminal residue" evidence="5">
    <location>
        <position position="1844"/>
    </location>
</feature>
<feature type="compositionally biased region" description="Low complexity" evidence="4">
    <location>
        <begin position="786"/>
        <end position="808"/>
    </location>
</feature>
<feature type="compositionally biased region" description="Low complexity" evidence="4">
    <location>
        <begin position="301"/>
        <end position="325"/>
    </location>
</feature>
<gene>
    <name evidence="5" type="ORF">TGP89_304650B</name>
</gene>
<feature type="compositionally biased region" description="Polar residues" evidence="4">
    <location>
        <begin position="1699"/>
        <end position="1711"/>
    </location>
</feature>
<feature type="compositionally biased region" description="Basic and acidic residues" evidence="4">
    <location>
        <begin position="1051"/>
        <end position="1067"/>
    </location>
</feature>
<feature type="region of interest" description="Disordered" evidence="4">
    <location>
        <begin position="786"/>
        <end position="930"/>
    </location>
</feature>
<evidence type="ECO:0000313" key="5">
    <source>
        <dbReference type="EMBL" id="KFG34054.1"/>
    </source>
</evidence>
<reference evidence="5 6" key="1">
    <citation type="submission" date="2014-03" db="EMBL/GenBank/DDBJ databases">
        <authorList>
            <person name="Sibley D."/>
            <person name="Venepally P."/>
            <person name="Karamycheva S."/>
            <person name="Hadjithomas M."/>
            <person name="Khan A."/>
            <person name="Brunk B."/>
            <person name="Roos D."/>
            <person name="Caler E."/>
            <person name="Lorenzi H."/>
        </authorList>
    </citation>
    <scope>NUCLEOTIDE SEQUENCE [LARGE SCALE GENOMIC DNA]</scope>
    <source>
        <strain evidence="6">p89</strain>
    </source>
</reference>
<feature type="compositionally biased region" description="Basic and acidic residues" evidence="4">
    <location>
        <begin position="1187"/>
        <end position="1199"/>
    </location>
</feature>
<evidence type="ECO:0000256" key="2">
    <source>
        <dbReference type="ARBA" id="ARBA00034629"/>
    </source>
</evidence>
<feature type="region of interest" description="Disordered" evidence="4">
    <location>
        <begin position="653"/>
        <end position="768"/>
    </location>
</feature>
<keyword evidence="3" id="KW-0067">ATP-binding</keyword>
<feature type="compositionally biased region" description="Low complexity" evidence="4">
    <location>
        <begin position="401"/>
        <end position="433"/>
    </location>
</feature>
<feature type="compositionally biased region" description="Low complexity" evidence="4">
    <location>
        <begin position="826"/>
        <end position="850"/>
    </location>
</feature>
<dbReference type="GO" id="GO:0033857">
    <property type="term" value="F:5-diphosphoinositol pentakisphosphate 1-kinase activity"/>
    <property type="evidence" value="ECO:0007669"/>
    <property type="project" value="TreeGrafter"/>
</dbReference>
<dbReference type="GO" id="GO:0005524">
    <property type="term" value="F:ATP binding"/>
    <property type="evidence" value="ECO:0007669"/>
    <property type="project" value="UniProtKB-KW"/>
</dbReference>
<comment type="similarity">
    <text evidence="3">Belongs to the histidine acid phosphatase family. VIP1 subfamily.</text>
</comment>
<feature type="region of interest" description="Disordered" evidence="4">
    <location>
        <begin position="1471"/>
        <end position="1589"/>
    </location>
</feature>
<feature type="compositionally biased region" description="Basic and acidic residues" evidence="4">
    <location>
        <begin position="367"/>
        <end position="383"/>
    </location>
</feature>
<dbReference type="EMBL" id="AEYI02001710">
    <property type="protein sequence ID" value="KFG34054.1"/>
    <property type="molecule type" value="Genomic_DNA"/>
</dbReference>
<comment type="caution">
    <text evidence="5">The sequence shown here is derived from an EMBL/GenBank/DDBJ whole genome shotgun (WGS) entry which is preliminary data.</text>
</comment>
<dbReference type="PANTHER" id="PTHR12750">
    <property type="entry name" value="DIPHOSPHOINOSITOL PENTAKISPHOSPHATE KINASE"/>
    <property type="match status" value="1"/>
</dbReference>
<organism evidence="5 6">
    <name type="scientific">Toxoplasma gondii p89</name>
    <dbReference type="NCBI Taxonomy" id="943119"/>
    <lineage>
        <taxon>Eukaryota</taxon>
        <taxon>Sar</taxon>
        <taxon>Alveolata</taxon>
        <taxon>Apicomplexa</taxon>
        <taxon>Conoidasida</taxon>
        <taxon>Coccidia</taxon>
        <taxon>Eucoccidiorida</taxon>
        <taxon>Eimeriorina</taxon>
        <taxon>Sarcocystidae</taxon>
        <taxon>Toxoplasma</taxon>
    </lineage>
</organism>
<feature type="compositionally biased region" description="Acidic residues" evidence="4">
    <location>
        <begin position="1170"/>
        <end position="1186"/>
    </location>
</feature>
<feature type="compositionally biased region" description="Basic and acidic residues" evidence="4">
    <location>
        <begin position="1148"/>
        <end position="1169"/>
    </location>
</feature>
<sequence>GGVKAFILDQQRAKCLEAKNCVECRLLADLRQAYSSLQSFIAALDVAAADQCGAGGEKSDNSLASHPASSSGAAGREKPAEHPFAQKLASIKQRWTTLLKEWFDPRTELFDTSKIADVMDMLRYELIHHHNVMTPRAFALAVESHKIMLPIHSFSGPAESGITDAQKLRIGAQIVGKLVRKIVRDLTFFRQAEHSKRKTALPLEVFGLVFPFHRSVDQPRLPMEGPSTTATFTDWGMSMTAACAAARFAPPPGLSPSPSPLPPPLAAPDARGASPAGGEGLPGSQLPVRPSLACGAPGDKSTSSVGYGSVTSLSVSSSPSSSTPSRLFGDSSRSRVSSTAATREKTPHGFVSLGDVPSAFSSAVSPRGHDRDGDAGPDRREGRAPWPAYPGASHDFPGAPPGTAAAISSATSSGASASPSSTSSSSSGRSASNGLLSAAFDRLRERTLATTPPHTHRGEGRGPGVLALVGAPRWTAEREESPTLQPPLASCPALRQTTGSSPSEPESSAMSAFSSVCSCVSPSASGSQPPAAGPAPAYAPLSPQGAETLPRRPAASSPGSQEFFRETACSPPRRTGSDGERNGPGGPHLVLKNLSDEERFLQSLSTNELFLKNEGARTTREVADAVTAAAADAAAEAAPTASASFRELVKAMCDDDAETSSPRSSNAHGQSSPQSDSSASTGESAASPPSSRPSDSRSTSAPHSCASDPAQRRASPSASSPASSPVPASPHTAGAPSARSGDAPVSSASASAAGPASSPVPGANLLGGRLSRSASSACCYSFFSSFSGSAGRSATHKGTSSTRGSSTGSAGGGPRLHGSGPAARGRSSQKASFATSSSSRASSTRPASASVCSRPAGAPKKRVSTGTTERGRRDEAVELGDRGKAGEDSSPLLALRSESPGGASVGKKGAEANWAVNGGSEEGEKRGAGREITDLLASRFGLGLPGLGGDSERSLGGAGHEKVVINSDELWAHQKKAKKSEKREEKAPLSLHGILASTAAGALPLGSRPADLYGLGAENGSGSRPESSRSGSRGGQRSCSSGGRDQEECEDERHERRRRAETEEGVEKLPSPQSAGTGAAGVARRGSEETAETATPGKRGEGDSAGLGEARGEAKGDGGEEDGESAGAECPEGRGRMVGDSEGGGEEGGVRREVADVDKEDAAGEKKQSEEDDGAEDDEDHEEHEDDDPHEHEVTAQIRLKEEEARMFGIRSPWRIVRSRYYVTSASHVQALLNILLFSYEVVCVKNQFCPNCAANARGEDGKKKARLEKADGQEKEKEAAAGREDEGRRRGEDRERRGQKAVHAGEAEMGELSRKERVKSDADSHRQSMCLTCATPLLDAGTDHEALGTCDLHYLSHIVFRVWEKKRDRASRGALSSPQHFSVYSPSASAYPSSPAGTSCSSPLFSSQGKGGPEDEHKVPTAAAGSVPHTPQPPVPASPYRLEISFSTGAKDGFGRTFVLIEREAQAHRQRSLLRAGRHASDSGRESQRESPPHAKTEAEARRAPACAVSETAGLSAKPVETGGGEAEDEARKPAAASARGGDPSSGKMGTECRSGGGPWATSQDTDGKREGPSGFGRKPAYPSPGASASVKALLKRGLHAEEEEDYLDVQQQELCYYAHAPISAYSASPGAEGAGKASSSFVSGQACECACCMERRSELPAETCGAAASADSGALPAGPACSGCPCCRAGKTASSGVQQQADESSTGRQGETEEPGFAASLPSRRAANSAGVTRERGPQTGPAGERTEDEGREGKDSREDLPAQSRNAENGAPLVGAVVPPYCELAPLVSLSQSCVLERFEALMNKVSQLCQLTARASDRLMQTLCFLFTRIDGCALKRIDA</sequence>
<keyword evidence="3 5" id="KW-0808">Transferase</keyword>
<name>A0A086JPI6_TOXGO</name>
<evidence type="ECO:0000256" key="1">
    <source>
        <dbReference type="ARBA" id="ARBA00033696"/>
    </source>
</evidence>
<dbReference type="PANTHER" id="PTHR12750:SF9">
    <property type="entry name" value="INOSITOL HEXAKISPHOSPHATE AND DIPHOSPHOINOSITOL-PENTAKISPHOSPHATE KINASE"/>
    <property type="match status" value="1"/>
</dbReference>
<evidence type="ECO:0000256" key="3">
    <source>
        <dbReference type="RuleBase" id="RU365032"/>
    </source>
</evidence>
<feature type="compositionally biased region" description="Low complexity" evidence="4">
    <location>
        <begin position="1020"/>
        <end position="1043"/>
    </location>
</feature>
<dbReference type="OrthoDB" id="18042at2759"/>
<dbReference type="Proteomes" id="UP000028828">
    <property type="component" value="Unassembled WGS sequence"/>
</dbReference>
<feature type="compositionally biased region" description="Low complexity" evidence="4">
    <location>
        <begin position="671"/>
        <end position="730"/>
    </location>
</feature>
<keyword evidence="3" id="KW-0547">Nucleotide-binding</keyword>
<keyword evidence="3" id="KW-0963">Cytoplasm</keyword>
<feature type="compositionally biased region" description="Basic and acidic residues" evidence="4">
    <location>
        <begin position="1480"/>
        <end position="1504"/>
    </location>
</feature>
<feature type="compositionally biased region" description="Basic and acidic residues" evidence="4">
    <location>
        <begin position="1754"/>
        <end position="1763"/>
    </location>
</feature>
<feature type="compositionally biased region" description="Low complexity" evidence="4">
    <location>
        <begin position="1385"/>
        <end position="1397"/>
    </location>
</feature>
<feature type="compositionally biased region" description="Basic and acidic residues" evidence="4">
    <location>
        <begin position="869"/>
        <end position="887"/>
    </location>
</feature>
<feature type="compositionally biased region" description="Low complexity" evidence="4">
    <location>
        <begin position="1075"/>
        <end position="1084"/>
    </location>
</feature>
<feature type="compositionally biased region" description="Low complexity" evidence="4">
    <location>
        <begin position="743"/>
        <end position="768"/>
    </location>
</feature>
<comment type="catalytic activity">
    <reaction evidence="2">
        <text>1D-myo-inositol hexakisphosphate + ATP = 1-diphospho-1D-myo-inositol 2,3,4,5,6-pentakisphosphate + ADP</text>
        <dbReference type="Rhea" id="RHEA:37459"/>
        <dbReference type="ChEBI" id="CHEBI:30616"/>
        <dbReference type="ChEBI" id="CHEBI:58130"/>
        <dbReference type="ChEBI" id="CHEBI:74946"/>
        <dbReference type="ChEBI" id="CHEBI:456216"/>
        <dbReference type="EC" id="2.7.4.24"/>
    </reaction>
    <physiologicalReaction direction="left-to-right" evidence="2">
        <dbReference type="Rhea" id="RHEA:37460"/>
    </physiologicalReaction>
</comment>
<feature type="compositionally biased region" description="Basic and acidic residues" evidence="4">
    <location>
        <begin position="1258"/>
        <end position="1321"/>
    </location>
</feature>
<dbReference type="GO" id="GO:0006020">
    <property type="term" value="P:inositol metabolic process"/>
    <property type="evidence" value="ECO:0007669"/>
    <property type="project" value="TreeGrafter"/>
</dbReference>
<keyword evidence="3" id="KW-0418">Kinase</keyword>
<feature type="region of interest" description="Disordered" evidence="4">
    <location>
        <begin position="1371"/>
        <end position="1441"/>
    </location>
</feature>
<feature type="region of interest" description="Disordered" evidence="4">
    <location>
        <begin position="57"/>
        <end position="79"/>
    </location>
</feature>
<dbReference type="InterPro" id="IPR037446">
    <property type="entry name" value="His_Pase_VIP1"/>
</dbReference>
<comment type="function">
    <text evidence="3">Bifunctional inositol kinase that acts in concert with the IP6K kinases to synthesize the diphosphate group-containing inositol pyrophosphates diphosphoinositol pentakisphosphate, PP-InsP5, and bis-diphosphoinositol tetrakisphosphate, (PP)2-InsP4. PP-InsP5 and (PP)2-InsP4, also respectively called InsP7 and InsP8, may regulate a variety of cellular processes, including apoptosis, vesicle trafficking, cytoskeletal dynamics, and exocytosis. Phosphorylates inositol hexakisphosphate (InsP6).</text>
</comment>